<comment type="similarity">
    <text evidence="1 2">Belongs to the outer membrane factor (OMF) (TC 1.B.17) family.</text>
</comment>
<keyword evidence="2" id="KW-1134">Transmembrane beta strand</keyword>
<sequence>MSWRAPQISRPLLNPHAGDRLALALESPKARNIAQSDRRQGTLISSKGRAAALGLLLAAFLSGCAVGPDFAAPDAPLGAGYAVGKPANITQSAAIAGGGAQKLVPGRDIPGEWWRLFRSKQISALVAEAVTNHPNIAAAEAALRQARETTEADAASFFPSATLTQSVARTQMTTAQFGGFSQSSSSSGSQGSSSSGATALLYTLHNSNVAVSFTPDVFGKTMRTVESDFAAAEYQRFQLEATYLALAANVVTAAIADSNYASQIKVTRDLIAAYQKQLDILQKRFELGAVSAADVVSEKALVAQAQATLPPLEKARAQTRNQLMAYLGRFPNDDKGEAIDIEHLHLPRDLPLSLPSNLVRQRPDVLSAEAQLHQASANVGVATANMLPQLTLTGNGGSQASNFSQLFLPQTSVYNLATQLSGQAFDAGRLFHQREAKLAALEQAEAQYRATVISAFQNVANALQAIKHDAETLRAQVAAEKAAAESLDISQAQYLAGSTTYPTVLNAAQTLLNARLNRVQAQAARFSDTAALMQALGGGWWNRLDETPASLPKPTDLISTLPIAAAIRAEAEERSRAR</sequence>
<keyword evidence="2" id="KW-0564">Palmitate</keyword>
<accession>A0ABX6EIX0</accession>
<dbReference type="Gene3D" id="1.20.1600.10">
    <property type="entry name" value="Outer membrane efflux proteins (OEP)"/>
    <property type="match status" value="1"/>
</dbReference>
<comment type="subcellular location">
    <subcellularLocation>
        <location evidence="2">Cell membrane</location>
        <topology evidence="2">Lipid-anchor</topology>
    </subcellularLocation>
</comment>
<keyword evidence="2" id="KW-0472">Membrane</keyword>
<dbReference type="RefSeq" id="WP_154452891.1">
    <property type="nucleotide sequence ID" value="NZ_CP044328.1"/>
</dbReference>
<dbReference type="EMBL" id="CP044328">
    <property type="protein sequence ID" value="QGM94707.1"/>
    <property type="molecule type" value="Genomic_DNA"/>
</dbReference>
<reference evidence="4" key="1">
    <citation type="submission" date="2019-09" db="EMBL/GenBank/DDBJ databases">
        <title>Isolation and complete genome sequencing of Methylocystis species.</title>
        <authorList>
            <person name="Rumah B.L."/>
            <person name="Stead C.E."/>
            <person name="Stevens B.C."/>
            <person name="Minton N.P."/>
            <person name="Grosse-Honebrink A."/>
            <person name="Zhang Y."/>
        </authorList>
    </citation>
    <scope>NUCLEOTIDE SEQUENCE [LARGE SCALE GENOMIC DNA]</scope>
    <source>
        <strain evidence="4">BRCS1</strain>
    </source>
</reference>
<dbReference type="Proteomes" id="UP000424673">
    <property type="component" value="Chromosome"/>
</dbReference>
<reference evidence="3 4" key="2">
    <citation type="journal article" date="2021" name="AMB Express">
        <title>Isolation and characterisation of Methylocystis spp. for poly-3-hydroxybutyrate production using waste methane feedstocks.</title>
        <authorList>
            <person name="Rumah B.L."/>
            <person name="Stead C.E."/>
            <person name="Claxton Stevens B.H."/>
            <person name="Minton N.P."/>
            <person name="Grosse-Honebrink A."/>
            <person name="Zhang Y."/>
        </authorList>
    </citation>
    <scope>NUCLEOTIDE SEQUENCE [LARGE SCALE GENOMIC DNA]</scope>
    <source>
        <strain evidence="3 4">BRCS1</strain>
    </source>
</reference>
<keyword evidence="4" id="KW-1185">Reference proteome</keyword>
<dbReference type="PANTHER" id="PTHR30203:SF33">
    <property type="entry name" value="BLR4455 PROTEIN"/>
    <property type="match status" value="1"/>
</dbReference>
<evidence type="ECO:0000313" key="4">
    <source>
        <dbReference type="Proteomes" id="UP000424673"/>
    </source>
</evidence>
<proteinExistence type="inferred from homology"/>
<name>A0ABX6EIX0_9HYPH</name>
<evidence type="ECO:0000256" key="2">
    <source>
        <dbReference type="RuleBase" id="RU362097"/>
    </source>
</evidence>
<dbReference type="SUPFAM" id="SSF56954">
    <property type="entry name" value="Outer membrane efflux proteins (OEP)"/>
    <property type="match status" value="1"/>
</dbReference>
<keyword evidence="2" id="KW-0812">Transmembrane</keyword>
<evidence type="ECO:0000256" key="1">
    <source>
        <dbReference type="ARBA" id="ARBA00007613"/>
    </source>
</evidence>
<organism evidence="3 4">
    <name type="scientific">Methylocystis rosea</name>
    <dbReference type="NCBI Taxonomy" id="173366"/>
    <lineage>
        <taxon>Bacteria</taxon>
        <taxon>Pseudomonadati</taxon>
        <taxon>Pseudomonadota</taxon>
        <taxon>Alphaproteobacteria</taxon>
        <taxon>Hyphomicrobiales</taxon>
        <taxon>Methylocystaceae</taxon>
        <taxon>Methylocystis</taxon>
    </lineage>
</organism>
<dbReference type="InterPro" id="IPR003423">
    <property type="entry name" value="OMP_efflux"/>
</dbReference>
<dbReference type="InterPro" id="IPR010131">
    <property type="entry name" value="MdtP/NodT-like"/>
</dbReference>
<dbReference type="NCBIfam" id="TIGR01845">
    <property type="entry name" value="outer_NodT"/>
    <property type="match status" value="1"/>
</dbReference>
<dbReference type="Gene3D" id="2.20.200.10">
    <property type="entry name" value="Outer membrane efflux proteins (OEP)"/>
    <property type="match status" value="1"/>
</dbReference>
<dbReference type="Pfam" id="PF02321">
    <property type="entry name" value="OEP"/>
    <property type="match status" value="2"/>
</dbReference>
<gene>
    <name evidence="3" type="ORF">F7D13_12135</name>
</gene>
<evidence type="ECO:0000313" key="3">
    <source>
        <dbReference type="EMBL" id="QGM94707.1"/>
    </source>
</evidence>
<dbReference type="PANTHER" id="PTHR30203">
    <property type="entry name" value="OUTER MEMBRANE CATION EFFLUX PROTEIN"/>
    <property type="match status" value="1"/>
</dbReference>
<protein>
    <submittedName>
        <fullName evidence="3">Efflux transporter outer membrane subunit</fullName>
    </submittedName>
</protein>
<keyword evidence="2" id="KW-0449">Lipoprotein</keyword>